<dbReference type="InterPro" id="IPR002104">
    <property type="entry name" value="Integrase_catalytic"/>
</dbReference>
<dbReference type="Gene3D" id="1.10.443.10">
    <property type="entry name" value="Intergrase catalytic core"/>
    <property type="match status" value="1"/>
</dbReference>
<gene>
    <name evidence="3" type="primary">xerC</name>
    <name evidence="3" type="ORF">Xbud_03814</name>
</gene>
<keyword evidence="1" id="KW-0233">DNA recombination</keyword>
<evidence type="ECO:0000256" key="1">
    <source>
        <dbReference type="ARBA" id="ARBA00023172"/>
    </source>
</evidence>
<feature type="domain" description="Tyr recombinase" evidence="2">
    <location>
        <begin position="185"/>
        <end position="400"/>
    </location>
</feature>
<evidence type="ECO:0000313" key="4">
    <source>
        <dbReference type="Proteomes" id="UP000225833"/>
    </source>
</evidence>
<protein>
    <submittedName>
        <fullName evidence="3">Tyrosine recombinase XerC</fullName>
    </submittedName>
</protein>
<dbReference type="SUPFAM" id="SSF56349">
    <property type="entry name" value="DNA breaking-rejoining enzymes"/>
    <property type="match status" value="1"/>
</dbReference>
<accession>A0A2D0IK59</accession>
<dbReference type="GO" id="GO:0003677">
    <property type="term" value="F:DNA binding"/>
    <property type="evidence" value="ECO:0007669"/>
    <property type="project" value="InterPro"/>
</dbReference>
<dbReference type="CDD" id="cd00397">
    <property type="entry name" value="DNA_BRE_C"/>
    <property type="match status" value="1"/>
</dbReference>
<dbReference type="InterPro" id="IPR013762">
    <property type="entry name" value="Integrase-like_cat_sf"/>
</dbReference>
<reference evidence="3 4" key="1">
    <citation type="journal article" date="2017" name="Nat. Microbiol.">
        <title>Natural product diversity associated with the nematode symbionts Photorhabdus and Xenorhabdus.</title>
        <authorList>
            <person name="Tobias N.J."/>
            <person name="Wolff H."/>
            <person name="Djahanschiri B."/>
            <person name="Grundmann F."/>
            <person name="Kronenwerth M."/>
            <person name="Shi Y.M."/>
            <person name="Simonyi S."/>
            <person name="Grun P."/>
            <person name="Shapiro-Ilan D."/>
            <person name="Pidot S.J."/>
            <person name="Stinear T.P."/>
            <person name="Ebersberger I."/>
            <person name="Bode H.B."/>
        </authorList>
    </citation>
    <scope>NUCLEOTIDE SEQUENCE [LARGE SCALE GENOMIC DNA]</scope>
    <source>
        <strain evidence="3 4">DSM 16342</strain>
    </source>
</reference>
<evidence type="ECO:0000313" key="3">
    <source>
        <dbReference type="EMBL" id="PHM22060.1"/>
    </source>
</evidence>
<dbReference type="GO" id="GO:0015074">
    <property type="term" value="P:DNA integration"/>
    <property type="evidence" value="ECO:0007669"/>
    <property type="project" value="InterPro"/>
</dbReference>
<dbReference type="Pfam" id="PF00589">
    <property type="entry name" value="Phage_integrase"/>
    <property type="match status" value="1"/>
</dbReference>
<dbReference type="RefSeq" id="WP_244590053.1">
    <property type="nucleotide sequence ID" value="NZ_CAWNNJ010000160.1"/>
</dbReference>
<proteinExistence type="predicted"/>
<dbReference type="AlphaFoldDB" id="A0A2D0IK59"/>
<dbReference type="EMBL" id="NIBS01000087">
    <property type="protein sequence ID" value="PHM22060.1"/>
    <property type="molecule type" value="Genomic_DNA"/>
</dbReference>
<dbReference type="Proteomes" id="UP000225833">
    <property type="component" value="Unassembled WGS sequence"/>
</dbReference>
<comment type="caution">
    <text evidence="3">The sequence shown here is derived from an EMBL/GenBank/DDBJ whole genome shotgun (WGS) entry which is preliminary data.</text>
</comment>
<sequence>MFSLIQLNKNLRERLWILMDSETNLPLFYPLQYLIDHLSQRSSATQLASLQALKLFYEFWYQKYNVTFCFSFYSSGHDPSIVIDEFRAFFHYLENPNPSLIPFASFSKSSKNNNNISKVHAIICFANYLIQTYVSTRYMDSSPKELSRLASQLNKKLLIYKDEFEKFKRPTDMQFKSMDLDMVTKFYHVITPSSSSKLNELNPFPVRQIQIRNFLICRLLINYGLRVSELLLLECRSIKPNLKGDKFSLIITSVDEDVEDNRKRLPSLKNIYSHRVIEIDKIDYHFLTIYLKKIRPPTKHDFLFCSSKKNNPPLSYYSVYSSFKKISDVFNKAYPDCYSDKYFDSIEKITPHVARHTWAYLTLQRIYSEKIDRNKINIKKNGVPFSISELMSDALNELRS</sequence>
<name>A0A2D0IK59_XENBU</name>
<dbReference type="GO" id="GO:0006310">
    <property type="term" value="P:DNA recombination"/>
    <property type="evidence" value="ECO:0007669"/>
    <property type="project" value="UniProtKB-KW"/>
</dbReference>
<organism evidence="3 4">
    <name type="scientific">Xenorhabdus budapestensis</name>
    <dbReference type="NCBI Taxonomy" id="290110"/>
    <lineage>
        <taxon>Bacteria</taxon>
        <taxon>Pseudomonadati</taxon>
        <taxon>Pseudomonadota</taxon>
        <taxon>Gammaproteobacteria</taxon>
        <taxon>Enterobacterales</taxon>
        <taxon>Morganellaceae</taxon>
        <taxon>Xenorhabdus</taxon>
    </lineage>
</organism>
<evidence type="ECO:0000259" key="2">
    <source>
        <dbReference type="PROSITE" id="PS51898"/>
    </source>
</evidence>
<dbReference type="InterPro" id="IPR011010">
    <property type="entry name" value="DNA_brk_join_enz"/>
</dbReference>
<dbReference type="PROSITE" id="PS51898">
    <property type="entry name" value="TYR_RECOMBINASE"/>
    <property type="match status" value="1"/>
</dbReference>